<organism evidence="1">
    <name type="scientific">Rhizophora mucronata</name>
    <name type="common">Asiatic mangrove</name>
    <dbReference type="NCBI Taxonomy" id="61149"/>
    <lineage>
        <taxon>Eukaryota</taxon>
        <taxon>Viridiplantae</taxon>
        <taxon>Streptophyta</taxon>
        <taxon>Embryophyta</taxon>
        <taxon>Tracheophyta</taxon>
        <taxon>Spermatophyta</taxon>
        <taxon>Magnoliopsida</taxon>
        <taxon>eudicotyledons</taxon>
        <taxon>Gunneridae</taxon>
        <taxon>Pentapetalae</taxon>
        <taxon>rosids</taxon>
        <taxon>fabids</taxon>
        <taxon>Malpighiales</taxon>
        <taxon>Rhizophoraceae</taxon>
        <taxon>Rhizophora</taxon>
    </lineage>
</organism>
<dbReference type="EMBL" id="GGEC01064008">
    <property type="protein sequence ID" value="MBX44492.1"/>
    <property type="molecule type" value="Transcribed_RNA"/>
</dbReference>
<sequence length="21" mass="2628">MNLMNYFFPPHLIEIPKDNFF</sequence>
<protein>
    <submittedName>
        <fullName evidence="1">Uncharacterized protein</fullName>
    </submittedName>
</protein>
<name>A0A2P2NPQ8_RHIMU</name>
<evidence type="ECO:0000313" key="1">
    <source>
        <dbReference type="EMBL" id="MBX44492.1"/>
    </source>
</evidence>
<accession>A0A2P2NPQ8</accession>
<reference evidence="1" key="1">
    <citation type="submission" date="2018-02" db="EMBL/GenBank/DDBJ databases">
        <title>Rhizophora mucronata_Transcriptome.</title>
        <authorList>
            <person name="Meera S.P."/>
            <person name="Sreeshan A."/>
            <person name="Augustine A."/>
        </authorList>
    </citation>
    <scope>NUCLEOTIDE SEQUENCE</scope>
    <source>
        <tissue evidence="1">Leaf</tissue>
    </source>
</reference>
<dbReference type="AlphaFoldDB" id="A0A2P2NPQ8"/>
<proteinExistence type="predicted"/>